<keyword evidence="2 7" id="KW-0349">Heme</keyword>
<keyword evidence="4 7" id="KW-0560">Oxidoreductase</keyword>
<evidence type="ECO:0000256" key="1">
    <source>
        <dbReference type="ARBA" id="ARBA00010617"/>
    </source>
</evidence>
<gene>
    <name evidence="8" type="ORF">HDF15_005110</name>
</gene>
<dbReference type="CDD" id="cd20625">
    <property type="entry name" value="CYP164-like"/>
    <property type="match status" value="1"/>
</dbReference>
<keyword evidence="6 7" id="KW-0503">Monooxygenase</keyword>
<dbReference type="FunFam" id="1.10.630.10:FF:000018">
    <property type="entry name" value="Cytochrome P450 monooxygenase"/>
    <property type="match status" value="1"/>
</dbReference>
<dbReference type="Gene3D" id="1.10.630.10">
    <property type="entry name" value="Cytochrome P450"/>
    <property type="match status" value="1"/>
</dbReference>
<dbReference type="GO" id="GO:0020037">
    <property type="term" value="F:heme binding"/>
    <property type="evidence" value="ECO:0007669"/>
    <property type="project" value="InterPro"/>
</dbReference>
<sequence>MTAPNTVAGEYPLGIRVPTAEPGARCCDLREHRGDTNINNQKMTTPTGRALTALDPIFRENPHKYLDHLRSTDPVHQDREFDRVVVTRAGDVASILFDREMSVDPEKSRPGSFSRLQVGEKFERSMLLLDDPDHKRLRALVSKAFNQQAIEAMRPRIAMIANRLLDKVAGETRFDVVESYAKPLPTIVIAEMLGIREADQADFNEWSDGMVQLFNASRTAEQQTTLLRAKDALNSYFAAAIAERRQYRGDDLVSVLIEAEEDGDKLSEAEILTCCRLLLVAGNVTTTDLIGNGLLALLQHPMELAKLRRQPELVRDAVEEVLRYDPPVVERNRITATSTQIGGCPMAAGLTITASLLAANHDPLIHTDPEKFDISRSDKRHYSFGGGTHFCLGAPLARAETQIALSLIIERFPGLHLNSDFAPVHRTLPSFNGLDSLWVEK</sequence>
<dbReference type="GO" id="GO:0005506">
    <property type="term" value="F:iron ion binding"/>
    <property type="evidence" value="ECO:0007669"/>
    <property type="project" value="InterPro"/>
</dbReference>
<evidence type="ECO:0000256" key="3">
    <source>
        <dbReference type="ARBA" id="ARBA00022723"/>
    </source>
</evidence>
<name>A0A7W7ZV72_9BACT</name>
<dbReference type="InterPro" id="IPR002397">
    <property type="entry name" value="Cyt_P450_B"/>
</dbReference>
<protein>
    <recommendedName>
        <fullName evidence="10">Cytochrome P450</fullName>
    </recommendedName>
</protein>
<dbReference type="PROSITE" id="PS00086">
    <property type="entry name" value="CYTOCHROME_P450"/>
    <property type="match status" value="1"/>
</dbReference>
<dbReference type="PRINTS" id="PR00359">
    <property type="entry name" value="BP450"/>
</dbReference>
<dbReference type="GO" id="GO:0016705">
    <property type="term" value="F:oxidoreductase activity, acting on paired donors, with incorporation or reduction of molecular oxygen"/>
    <property type="evidence" value="ECO:0007669"/>
    <property type="project" value="InterPro"/>
</dbReference>
<dbReference type="GO" id="GO:0004497">
    <property type="term" value="F:monooxygenase activity"/>
    <property type="evidence" value="ECO:0007669"/>
    <property type="project" value="UniProtKB-KW"/>
</dbReference>
<evidence type="ECO:0000313" key="8">
    <source>
        <dbReference type="EMBL" id="MBB5066726.1"/>
    </source>
</evidence>
<accession>A0A7W7ZV72</accession>
<dbReference type="AlphaFoldDB" id="A0A7W7ZV72"/>
<evidence type="ECO:0000256" key="5">
    <source>
        <dbReference type="ARBA" id="ARBA00023004"/>
    </source>
</evidence>
<evidence type="ECO:0000256" key="2">
    <source>
        <dbReference type="ARBA" id="ARBA00022617"/>
    </source>
</evidence>
<dbReference type="InterPro" id="IPR036396">
    <property type="entry name" value="Cyt_P450_sf"/>
</dbReference>
<evidence type="ECO:0000256" key="6">
    <source>
        <dbReference type="ARBA" id="ARBA00023033"/>
    </source>
</evidence>
<reference evidence="8 9" key="1">
    <citation type="submission" date="2020-08" db="EMBL/GenBank/DDBJ databases">
        <title>Genomic Encyclopedia of Type Strains, Phase IV (KMG-V): Genome sequencing to study the core and pangenomes of soil and plant-associated prokaryotes.</title>
        <authorList>
            <person name="Whitman W."/>
        </authorList>
    </citation>
    <scope>NUCLEOTIDE SEQUENCE [LARGE SCALE GENOMIC DNA]</scope>
    <source>
        <strain evidence="8 9">X5P3</strain>
    </source>
</reference>
<comment type="similarity">
    <text evidence="1 7">Belongs to the cytochrome P450 family.</text>
</comment>
<dbReference type="RefSeq" id="WP_184260783.1">
    <property type="nucleotide sequence ID" value="NZ_JACHIO010000034.1"/>
</dbReference>
<evidence type="ECO:0000256" key="4">
    <source>
        <dbReference type="ARBA" id="ARBA00023002"/>
    </source>
</evidence>
<evidence type="ECO:0000256" key="7">
    <source>
        <dbReference type="RuleBase" id="RU000461"/>
    </source>
</evidence>
<dbReference type="EMBL" id="JACHIO010000034">
    <property type="protein sequence ID" value="MBB5066726.1"/>
    <property type="molecule type" value="Genomic_DNA"/>
</dbReference>
<dbReference type="InterPro" id="IPR001128">
    <property type="entry name" value="Cyt_P450"/>
</dbReference>
<dbReference type="Pfam" id="PF00067">
    <property type="entry name" value="p450"/>
    <property type="match status" value="1"/>
</dbReference>
<dbReference type="Proteomes" id="UP000584867">
    <property type="component" value="Unassembled WGS sequence"/>
</dbReference>
<dbReference type="PANTHER" id="PTHR46696">
    <property type="entry name" value="P450, PUTATIVE (EUROFUNG)-RELATED"/>
    <property type="match status" value="1"/>
</dbReference>
<dbReference type="SUPFAM" id="SSF48264">
    <property type="entry name" value="Cytochrome P450"/>
    <property type="match status" value="1"/>
</dbReference>
<dbReference type="PANTHER" id="PTHR46696:SF1">
    <property type="entry name" value="CYTOCHROME P450 YJIB-RELATED"/>
    <property type="match status" value="1"/>
</dbReference>
<proteinExistence type="inferred from homology"/>
<dbReference type="InterPro" id="IPR017972">
    <property type="entry name" value="Cyt_P450_CS"/>
</dbReference>
<organism evidence="8 9">
    <name type="scientific">Granulicella mallensis</name>
    <dbReference type="NCBI Taxonomy" id="940614"/>
    <lineage>
        <taxon>Bacteria</taxon>
        <taxon>Pseudomonadati</taxon>
        <taxon>Acidobacteriota</taxon>
        <taxon>Terriglobia</taxon>
        <taxon>Terriglobales</taxon>
        <taxon>Acidobacteriaceae</taxon>
        <taxon>Granulicella</taxon>
    </lineage>
</organism>
<keyword evidence="5 7" id="KW-0408">Iron</keyword>
<evidence type="ECO:0008006" key="10">
    <source>
        <dbReference type="Google" id="ProtNLM"/>
    </source>
</evidence>
<evidence type="ECO:0000313" key="9">
    <source>
        <dbReference type="Proteomes" id="UP000584867"/>
    </source>
</evidence>
<comment type="caution">
    <text evidence="8">The sequence shown here is derived from an EMBL/GenBank/DDBJ whole genome shotgun (WGS) entry which is preliminary data.</text>
</comment>
<keyword evidence="3 7" id="KW-0479">Metal-binding</keyword>